<feature type="domain" description="DUF4277" evidence="1">
    <location>
        <begin position="4"/>
        <end position="79"/>
    </location>
</feature>
<dbReference type="EMBL" id="BEXT01000001">
    <property type="protein sequence ID" value="GBC62466.1"/>
    <property type="molecule type" value="Genomic_DNA"/>
</dbReference>
<dbReference type="AlphaFoldDB" id="A0A401FZU8"/>
<reference evidence="3" key="1">
    <citation type="submission" date="2017-11" db="EMBL/GenBank/DDBJ databases">
        <authorList>
            <person name="Watanabe M."/>
            <person name="Kojima H."/>
        </authorList>
    </citation>
    <scope>NUCLEOTIDE SEQUENCE [LARGE SCALE GENOMIC DNA]</scope>
    <source>
        <strain evidence="3">Tokyo 01</strain>
    </source>
</reference>
<organism evidence="2 3">
    <name type="scientific">Desulfonema ishimotonii</name>
    <dbReference type="NCBI Taxonomy" id="45657"/>
    <lineage>
        <taxon>Bacteria</taxon>
        <taxon>Pseudomonadati</taxon>
        <taxon>Thermodesulfobacteriota</taxon>
        <taxon>Desulfobacteria</taxon>
        <taxon>Desulfobacterales</taxon>
        <taxon>Desulfococcaceae</taxon>
        <taxon>Desulfonema</taxon>
    </lineage>
</organism>
<comment type="caution">
    <text evidence="2">The sequence shown here is derived from an EMBL/GenBank/DDBJ whole genome shotgun (WGS) entry which is preliminary data.</text>
</comment>
<dbReference type="InterPro" id="IPR025457">
    <property type="entry name" value="DUF4277"/>
</dbReference>
<sequence>MSLEIKRPDHLGIVAGVIKDLKLIEMIDERIEPDKQEEISTGEAVAGMILNGLGFSQKPLSLTPQFFKNKPIDLLQNSGYLPGKHSGAGFFIFSLSHATFRSSLSVIFMFTIPAMMLVRRL</sequence>
<reference evidence="3" key="2">
    <citation type="submission" date="2019-01" db="EMBL/GenBank/DDBJ databases">
        <title>Genome sequence of Desulfonema ishimotonii strain Tokyo 01.</title>
        <authorList>
            <person name="Fukui M."/>
        </authorList>
    </citation>
    <scope>NUCLEOTIDE SEQUENCE [LARGE SCALE GENOMIC DNA]</scope>
    <source>
        <strain evidence="3">Tokyo 01</strain>
    </source>
</reference>
<evidence type="ECO:0000313" key="2">
    <source>
        <dbReference type="EMBL" id="GBC62466.1"/>
    </source>
</evidence>
<gene>
    <name evidence="2" type="ORF">DENIS_3438</name>
</gene>
<keyword evidence="3" id="KW-1185">Reference proteome</keyword>
<dbReference type="Pfam" id="PF14104">
    <property type="entry name" value="DUF4277"/>
    <property type="match status" value="1"/>
</dbReference>
<name>A0A401FZU8_9BACT</name>
<proteinExistence type="predicted"/>
<accession>A0A401FZU8</accession>
<dbReference type="OrthoDB" id="9121874at2"/>
<protein>
    <submittedName>
        <fullName evidence="2">Transposase</fullName>
    </submittedName>
</protein>
<evidence type="ECO:0000313" key="3">
    <source>
        <dbReference type="Proteomes" id="UP000288096"/>
    </source>
</evidence>
<dbReference type="Proteomes" id="UP000288096">
    <property type="component" value="Unassembled WGS sequence"/>
</dbReference>
<evidence type="ECO:0000259" key="1">
    <source>
        <dbReference type="Pfam" id="PF14104"/>
    </source>
</evidence>